<comment type="caution">
    <text evidence="1">The sequence shown here is derived from an EMBL/GenBank/DDBJ whole genome shotgun (WGS) entry which is preliminary data.</text>
</comment>
<keyword evidence="2" id="KW-1185">Reference proteome</keyword>
<protein>
    <submittedName>
        <fullName evidence="1">Uncharacterized protein</fullName>
    </submittedName>
</protein>
<dbReference type="EMBL" id="CASHTH010004395">
    <property type="protein sequence ID" value="CAI8056753.1"/>
    <property type="molecule type" value="Genomic_DNA"/>
</dbReference>
<dbReference type="AlphaFoldDB" id="A0AA35XFC6"/>
<sequence>MVSYSAVQNFTRNVHTAHGLIGLGEEESFLDSYNDVIDQYNMIAEADEDEDEGVCAVVRIRIEQEIALTRDSFLARLEIENMEATELRRIQMAFLITDVGSGAVSTQLFVIGNETLTGTLRDGDGGWILASSESGAAEWLIVPLSEAAPTENRNYDIGGSFSYVSSGENITIPLLPTRITVAPDPHSSSTTFGRSL</sequence>
<reference evidence="1" key="1">
    <citation type="submission" date="2023-03" db="EMBL/GenBank/DDBJ databases">
        <authorList>
            <person name="Steffen K."/>
            <person name="Cardenas P."/>
        </authorList>
    </citation>
    <scope>NUCLEOTIDE SEQUENCE</scope>
</reference>
<name>A0AA35XFC6_GEOBA</name>
<gene>
    <name evidence="1" type="ORF">GBAR_LOCUS30915</name>
</gene>
<proteinExistence type="predicted"/>
<organism evidence="1 2">
    <name type="scientific">Geodia barretti</name>
    <name type="common">Barrett's horny sponge</name>
    <dbReference type="NCBI Taxonomy" id="519541"/>
    <lineage>
        <taxon>Eukaryota</taxon>
        <taxon>Metazoa</taxon>
        <taxon>Porifera</taxon>
        <taxon>Demospongiae</taxon>
        <taxon>Heteroscleromorpha</taxon>
        <taxon>Tetractinellida</taxon>
        <taxon>Astrophorina</taxon>
        <taxon>Geodiidae</taxon>
        <taxon>Geodia</taxon>
    </lineage>
</organism>
<evidence type="ECO:0000313" key="2">
    <source>
        <dbReference type="Proteomes" id="UP001174909"/>
    </source>
</evidence>
<accession>A0AA35XFC6</accession>
<evidence type="ECO:0000313" key="1">
    <source>
        <dbReference type="EMBL" id="CAI8056753.1"/>
    </source>
</evidence>
<dbReference type="Proteomes" id="UP001174909">
    <property type="component" value="Unassembled WGS sequence"/>
</dbReference>